<accession>A0ABT1Y1M2</accession>
<dbReference type="NCBIfam" id="TIGR01076">
    <property type="entry name" value="sortase_fam"/>
    <property type="match status" value="1"/>
</dbReference>
<evidence type="ECO:0000256" key="1">
    <source>
        <dbReference type="ARBA" id="ARBA00022801"/>
    </source>
</evidence>
<sequence>MLYPFFTSIYSRIGQWYLTEEDVPFQDTEYPGLIDSGQEPPAIEEKEPTQLEKQMIMKLEIPAINLAVGVVQGTRPKDLRIGPGWYQESALPGKGNTAIAGHLNIYGSWFRNLDKLQEGDVINLTYQGNTYVYQTEKVFSIASDDWTVIQPRGYNALTLTTCDSQGRDQLRLAVQARLID</sequence>
<keyword evidence="1" id="KW-0378">Hydrolase</keyword>
<name>A0ABT1Y1M2_9FIRM</name>
<dbReference type="Pfam" id="PF04203">
    <property type="entry name" value="Sortase"/>
    <property type="match status" value="1"/>
</dbReference>
<dbReference type="EMBL" id="JANPWE010000002">
    <property type="protein sequence ID" value="MCR6544761.1"/>
    <property type="molecule type" value="Genomic_DNA"/>
</dbReference>
<dbReference type="InterPro" id="IPR042003">
    <property type="entry name" value="Sortase_E"/>
</dbReference>
<dbReference type="InterPro" id="IPR005754">
    <property type="entry name" value="Sortase"/>
</dbReference>
<dbReference type="RefSeq" id="WP_157677527.1">
    <property type="nucleotide sequence ID" value="NZ_CP022121.1"/>
</dbReference>
<dbReference type="SUPFAM" id="SSF63817">
    <property type="entry name" value="Sortase"/>
    <property type="match status" value="1"/>
</dbReference>
<comment type="caution">
    <text evidence="2">The sequence shown here is derived from an EMBL/GenBank/DDBJ whole genome shotgun (WGS) entry which is preliminary data.</text>
</comment>
<keyword evidence="3" id="KW-1185">Reference proteome</keyword>
<organism evidence="2 3">
    <name type="scientific">Dehalobacterium formicoaceticum</name>
    <dbReference type="NCBI Taxonomy" id="51515"/>
    <lineage>
        <taxon>Bacteria</taxon>
        <taxon>Bacillati</taxon>
        <taxon>Bacillota</taxon>
        <taxon>Clostridia</taxon>
        <taxon>Eubacteriales</taxon>
        <taxon>Peptococcaceae</taxon>
        <taxon>Dehalobacterium</taxon>
    </lineage>
</organism>
<dbReference type="InterPro" id="IPR023365">
    <property type="entry name" value="Sortase_dom-sf"/>
</dbReference>
<protein>
    <submittedName>
        <fullName evidence="2">Class E sortase</fullName>
    </submittedName>
</protein>
<dbReference type="CDD" id="cd05830">
    <property type="entry name" value="Sortase_E"/>
    <property type="match status" value="1"/>
</dbReference>
<evidence type="ECO:0000313" key="3">
    <source>
        <dbReference type="Proteomes" id="UP001524944"/>
    </source>
</evidence>
<proteinExistence type="predicted"/>
<evidence type="ECO:0000313" key="2">
    <source>
        <dbReference type="EMBL" id="MCR6544761.1"/>
    </source>
</evidence>
<gene>
    <name evidence="2" type="ORF">NVS47_04390</name>
</gene>
<dbReference type="Gene3D" id="2.40.260.10">
    <property type="entry name" value="Sortase"/>
    <property type="match status" value="1"/>
</dbReference>
<dbReference type="Proteomes" id="UP001524944">
    <property type="component" value="Unassembled WGS sequence"/>
</dbReference>
<reference evidence="2 3" key="1">
    <citation type="submission" date="2022-08" db="EMBL/GenBank/DDBJ databases">
        <title>Proteogenomics of the novel Dehalobacterium formicoaceticum strain EZ94 highlights a key role of methyltransferases during anaerobic dichloromethane degradation.</title>
        <authorList>
            <person name="Wasmund K."/>
        </authorList>
    </citation>
    <scope>NUCLEOTIDE SEQUENCE [LARGE SCALE GENOMIC DNA]</scope>
    <source>
        <strain evidence="2 3">EZ94</strain>
    </source>
</reference>